<reference evidence="3" key="1">
    <citation type="submission" date="2019-12" db="EMBL/GenBank/DDBJ databases">
        <title>An insight into the sialome of adult female Ixodes ricinus ticks feeding for 6 days.</title>
        <authorList>
            <person name="Perner J."/>
            <person name="Ribeiro J.M.C."/>
        </authorList>
    </citation>
    <scope>NUCLEOTIDE SEQUENCE</scope>
    <source>
        <strain evidence="3">Semi-engorged</strain>
        <tissue evidence="3">Salivary glands</tissue>
    </source>
</reference>
<feature type="transmembrane region" description="Helical" evidence="2">
    <location>
        <begin position="116"/>
        <end position="137"/>
    </location>
</feature>
<name>A0A6B0V086_IXORI</name>
<keyword evidence="2" id="KW-0812">Transmembrane</keyword>
<evidence type="ECO:0000256" key="2">
    <source>
        <dbReference type="SAM" id="Phobius"/>
    </source>
</evidence>
<evidence type="ECO:0000256" key="1">
    <source>
        <dbReference type="SAM" id="MobiDB-lite"/>
    </source>
</evidence>
<organism evidence="3">
    <name type="scientific">Ixodes ricinus</name>
    <name type="common">Common tick</name>
    <name type="synonym">Acarus ricinus</name>
    <dbReference type="NCBI Taxonomy" id="34613"/>
    <lineage>
        <taxon>Eukaryota</taxon>
        <taxon>Metazoa</taxon>
        <taxon>Ecdysozoa</taxon>
        <taxon>Arthropoda</taxon>
        <taxon>Chelicerata</taxon>
        <taxon>Arachnida</taxon>
        <taxon>Acari</taxon>
        <taxon>Parasitiformes</taxon>
        <taxon>Ixodida</taxon>
        <taxon>Ixodoidea</taxon>
        <taxon>Ixodidae</taxon>
        <taxon>Ixodinae</taxon>
        <taxon>Ixodes</taxon>
    </lineage>
</organism>
<sequence>MSFLLPSMLRHLSHLVCARAAKTLWKACSACWRPNVRKTHTLLFSVCPQLQVLCGLFVCTGNAPDRVLRQSCRFTVFSLVLQPKSPLPAVDPEEGSAKEGVDDAPREEGSPVNPRLLSVVLTVLGFITAVTAVVHLVTQQGFEDADPRLLAQEHLIEVTADFVHVSRESEIETCVVVGRG</sequence>
<protein>
    <submittedName>
        <fullName evidence="3">Uncharacterized protein</fullName>
    </submittedName>
</protein>
<feature type="compositionally biased region" description="Basic and acidic residues" evidence="1">
    <location>
        <begin position="95"/>
        <end position="109"/>
    </location>
</feature>
<evidence type="ECO:0000313" key="3">
    <source>
        <dbReference type="EMBL" id="MXU95201.1"/>
    </source>
</evidence>
<keyword evidence="2" id="KW-0472">Membrane</keyword>
<dbReference type="EMBL" id="GIFC01013118">
    <property type="protein sequence ID" value="MXU95201.1"/>
    <property type="molecule type" value="Transcribed_RNA"/>
</dbReference>
<dbReference type="AlphaFoldDB" id="A0A6B0V086"/>
<keyword evidence="2" id="KW-1133">Transmembrane helix</keyword>
<accession>A0A6B0V086</accession>
<proteinExistence type="predicted"/>
<feature type="region of interest" description="Disordered" evidence="1">
    <location>
        <begin position="88"/>
        <end position="110"/>
    </location>
</feature>